<reference evidence="3 5" key="1">
    <citation type="submission" date="2019-07" db="EMBL/GenBank/DDBJ databases">
        <title>Draft genome assembly of a fouling barnacle, Amphibalanus amphitrite (Darwin, 1854): The first reference genome for Thecostraca.</title>
        <authorList>
            <person name="Kim W."/>
        </authorList>
    </citation>
    <scope>NUCLEOTIDE SEQUENCE [LARGE SCALE GENOMIC DNA]</scope>
    <source>
        <strain evidence="3">SNU_AA5</strain>
        <tissue evidence="3">Soma without cirri and trophi</tissue>
    </source>
</reference>
<keyword evidence="5" id="KW-1185">Reference proteome</keyword>
<dbReference type="EMBL" id="VIIS01001547">
    <property type="protein sequence ID" value="KAF0296620.1"/>
    <property type="molecule type" value="Genomic_DNA"/>
</dbReference>
<evidence type="ECO:0000256" key="1">
    <source>
        <dbReference type="SAM" id="MobiDB-lite"/>
    </source>
</evidence>
<organism evidence="3 5">
    <name type="scientific">Amphibalanus amphitrite</name>
    <name type="common">Striped barnacle</name>
    <name type="synonym">Balanus amphitrite</name>
    <dbReference type="NCBI Taxonomy" id="1232801"/>
    <lineage>
        <taxon>Eukaryota</taxon>
        <taxon>Metazoa</taxon>
        <taxon>Ecdysozoa</taxon>
        <taxon>Arthropoda</taxon>
        <taxon>Crustacea</taxon>
        <taxon>Multicrustacea</taxon>
        <taxon>Cirripedia</taxon>
        <taxon>Thoracica</taxon>
        <taxon>Thoracicalcarea</taxon>
        <taxon>Balanomorpha</taxon>
        <taxon>Balanoidea</taxon>
        <taxon>Balanidae</taxon>
        <taxon>Amphibalaninae</taxon>
        <taxon>Amphibalanus</taxon>
    </lineage>
</organism>
<feature type="region of interest" description="Disordered" evidence="1">
    <location>
        <begin position="83"/>
        <end position="158"/>
    </location>
</feature>
<evidence type="ECO:0000256" key="2">
    <source>
        <dbReference type="SAM" id="Phobius"/>
    </source>
</evidence>
<evidence type="ECO:0000313" key="3">
    <source>
        <dbReference type="EMBL" id="KAF0296620.1"/>
    </source>
</evidence>
<evidence type="ECO:0000313" key="4">
    <source>
        <dbReference type="EMBL" id="KAF0296621.1"/>
    </source>
</evidence>
<gene>
    <name evidence="3" type="ORF">FJT64_005949</name>
    <name evidence="4" type="ORF">FJT64_005950</name>
</gene>
<accession>A0A6A4VZ33</accession>
<keyword evidence="2" id="KW-1133">Transmembrane helix</keyword>
<evidence type="ECO:0000313" key="5">
    <source>
        <dbReference type="Proteomes" id="UP000440578"/>
    </source>
</evidence>
<proteinExistence type="predicted"/>
<feature type="transmembrane region" description="Helical" evidence="2">
    <location>
        <begin position="38"/>
        <end position="61"/>
    </location>
</feature>
<feature type="transmembrane region" description="Helical" evidence="2">
    <location>
        <begin position="12"/>
        <end position="32"/>
    </location>
</feature>
<keyword evidence="2" id="KW-0472">Membrane</keyword>
<dbReference type="AlphaFoldDB" id="A0A6A4VZ33"/>
<feature type="compositionally biased region" description="Low complexity" evidence="1">
    <location>
        <begin position="88"/>
        <end position="100"/>
    </location>
</feature>
<dbReference type="EMBL" id="VIIS01001547">
    <property type="protein sequence ID" value="KAF0296621.1"/>
    <property type="molecule type" value="Genomic_DNA"/>
</dbReference>
<protein>
    <submittedName>
        <fullName evidence="3">Uncharacterized protein</fullName>
    </submittedName>
</protein>
<keyword evidence="2" id="KW-0812">Transmembrane</keyword>
<name>A0A6A4VZ33_AMPAM</name>
<sequence length="158" mass="16992">MAMTIDQLTTFRYILVGIFCFNTLALLLVIFFLDDLYWMFSINIIIYLVLVLGVYILATLLRRRLLEEARGAPAATVVIHVPRGGRRPGAAPRGLVARPADLPPAYSSTGGAAGSDPPPPYSAVGPWTTQQSGVYGPSGVHGQSGGPRTADGWSLHRQ</sequence>
<comment type="caution">
    <text evidence="3">The sequence shown here is derived from an EMBL/GenBank/DDBJ whole genome shotgun (WGS) entry which is preliminary data.</text>
</comment>
<dbReference type="Proteomes" id="UP000440578">
    <property type="component" value="Unassembled WGS sequence"/>
</dbReference>